<evidence type="ECO:0000313" key="10">
    <source>
        <dbReference type="Proteomes" id="UP000051184"/>
    </source>
</evidence>
<dbReference type="STRING" id="1715691.TA5113_01609"/>
<dbReference type="GO" id="GO:0004518">
    <property type="term" value="F:nuclease activity"/>
    <property type="evidence" value="ECO:0007669"/>
    <property type="project" value="UniProtKB-KW"/>
</dbReference>
<keyword evidence="10" id="KW-1185">Reference proteome</keyword>
<evidence type="ECO:0000313" key="9">
    <source>
        <dbReference type="EMBL" id="CUK25548.1"/>
    </source>
</evidence>
<comment type="similarity">
    <text evidence="7">Belongs to the PINc/VapC protein family.</text>
</comment>
<name>A0A0P1IPJ4_9RHOB</name>
<reference evidence="10" key="1">
    <citation type="submission" date="2015-09" db="EMBL/GenBank/DDBJ databases">
        <authorList>
            <person name="Rodrigo-Torres Lidia"/>
            <person name="Arahal R.David."/>
        </authorList>
    </citation>
    <scope>NUCLEOTIDE SEQUENCE [LARGE SCALE GENOMIC DNA]</scope>
    <source>
        <strain evidence="10">CECT 5114</strain>
    </source>
</reference>
<dbReference type="EC" id="3.1.-.-" evidence="9"/>
<accession>A0A0P1IPJ4</accession>
<dbReference type="PANTHER" id="PTHR33653">
    <property type="entry name" value="RIBONUCLEASE VAPC2"/>
    <property type="match status" value="1"/>
</dbReference>
<evidence type="ECO:0000256" key="3">
    <source>
        <dbReference type="ARBA" id="ARBA00022722"/>
    </source>
</evidence>
<proteinExistence type="inferred from homology"/>
<keyword evidence="6" id="KW-0460">Magnesium</keyword>
<evidence type="ECO:0000256" key="7">
    <source>
        <dbReference type="ARBA" id="ARBA00038093"/>
    </source>
</evidence>
<keyword evidence="2" id="KW-1277">Toxin-antitoxin system</keyword>
<dbReference type="AlphaFoldDB" id="A0A0P1IPJ4"/>
<dbReference type="CDD" id="cd18746">
    <property type="entry name" value="PIN_VapC4-5_FitB-like"/>
    <property type="match status" value="1"/>
</dbReference>
<dbReference type="InterPro" id="IPR050556">
    <property type="entry name" value="Type_II_TA_system_RNase"/>
</dbReference>
<evidence type="ECO:0000256" key="2">
    <source>
        <dbReference type="ARBA" id="ARBA00022649"/>
    </source>
</evidence>
<dbReference type="Pfam" id="PF01850">
    <property type="entry name" value="PIN"/>
    <property type="match status" value="1"/>
</dbReference>
<dbReference type="EMBL" id="CYUE01000013">
    <property type="protein sequence ID" value="CUK25548.1"/>
    <property type="molecule type" value="Genomic_DNA"/>
</dbReference>
<comment type="cofactor">
    <cofactor evidence="1">
        <name>Mg(2+)</name>
        <dbReference type="ChEBI" id="CHEBI:18420"/>
    </cofactor>
</comment>
<evidence type="ECO:0000259" key="8">
    <source>
        <dbReference type="Pfam" id="PF01850"/>
    </source>
</evidence>
<dbReference type="PANTHER" id="PTHR33653:SF1">
    <property type="entry name" value="RIBONUCLEASE VAPC2"/>
    <property type="match status" value="1"/>
</dbReference>
<evidence type="ECO:0000256" key="5">
    <source>
        <dbReference type="ARBA" id="ARBA00022801"/>
    </source>
</evidence>
<sequence>MIFLLDSNVVSELRKAADGRADTNVTAWAEGLAPESLYISAISLMELEIGVRGKERKDAVQGQMLRTWLDRHVIPFFDGRIVPIDDVVAIQCAKLHVPDRKSERDALIAATALVHDMIVATRNEKDFVETGVRLLNPWTGTNGNQA</sequence>
<dbReference type="InterPro" id="IPR002716">
    <property type="entry name" value="PIN_dom"/>
</dbReference>
<dbReference type="Proteomes" id="UP000051184">
    <property type="component" value="Unassembled WGS sequence"/>
</dbReference>
<keyword evidence="5 9" id="KW-0378">Hydrolase</keyword>
<evidence type="ECO:0000256" key="4">
    <source>
        <dbReference type="ARBA" id="ARBA00022723"/>
    </source>
</evidence>
<keyword evidence="3" id="KW-0540">Nuclease</keyword>
<feature type="domain" description="PIN" evidence="8">
    <location>
        <begin position="4"/>
        <end position="129"/>
    </location>
</feature>
<dbReference type="InterPro" id="IPR029060">
    <property type="entry name" value="PIN-like_dom_sf"/>
</dbReference>
<dbReference type="RefSeq" id="WP_058314530.1">
    <property type="nucleotide sequence ID" value="NZ_CYTO01000010.1"/>
</dbReference>
<keyword evidence="4" id="KW-0479">Metal-binding</keyword>
<evidence type="ECO:0000256" key="6">
    <source>
        <dbReference type="ARBA" id="ARBA00022842"/>
    </source>
</evidence>
<organism evidence="9 10">
    <name type="scientific">Cognatishimia activa</name>
    <dbReference type="NCBI Taxonomy" id="1715691"/>
    <lineage>
        <taxon>Bacteria</taxon>
        <taxon>Pseudomonadati</taxon>
        <taxon>Pseudomonadota</taxon>
        <taxon>Alphaproteobacteria</taxon>
        <taxon>Rhodobacterales</taxon>
        <taxon>Paracoccaceae</taxon>
        <taxon>Cognatishimia</taxon>
    </lineage>
</organism>
<dbReference type="GO" id="GO:0016787">
    <property type="term" value="F:hydrolase activity"/>
    <property type="evidence" value="ECO:0007669"/>
    <property type="project" value="UniProtKB-KW"/>
</dbReference>
<gene>
    <name evidence="9" type="primary">fitB</name>
    <name evidence="9" type="ORF">TA5114_01349</name>
</gene>
<dbReference type="SUPFAM" id="SSF88723">
    <property type="entry name" value="PIN domain-like"/>
    <property type="match status" value="1"/>
</dbReference>
<protein>
    <submittedName>
        <fullName evidence="9">Putative ribonuclease FitB</fullName>
        <ecNumber evidence="9">3.1.-.-</ecNumber>
    </submittedName>
</protein>
<evidence type="ECO:0000256" key="1">
    <source>
        <dbReference type="ARBA" id="ARBA00001946"/>
    </source>
</evidence>
<dbReference type="GO" id="GO:0046872">
    <property type="term" value="F:metal ion binding"/>
    <property type="evidence" value="ECO:0007669"/>
    <property type="project" value="UniProtKB-KW"/>
</dbReference>
<dbReference type="Gene3D" id="3.40.50.1010">
    <property type="entry name" value="5'-nuclease"/>
    <property type="match status" value="1"/>
</dbReference>